<proteinExistence type="predicted"/>
<dbReference type="InterPro" id="IPR036388">
    <property type="entry name" value="WH-like_DNA-bd_sf"/>
</dbReference>
<evidence type="ECO:0000313" key="5">
    <source>
        <dbReference type="EMBL" id="KEP25281.1"/>
    </source>
</evidence>
<reference evidence="5 6" key="1">
    <citation type="submission" date="2012-09" db="EMBL/GenBank/DDBJ databases">
        <title>Genome Sequence of Bacillus sp. DW5-4.</title>
        <authorList>
            <person name="Lai Q."/>
            <person name="Liu Y."/>
            <person name="Shao Z."/>
        </authorList>
    </citation>
    <scope>NUCLEOTIDE SEQUENCE [LARGE SCALE GENOMIC DNA]</scope>
    <source>
        <strain evidence="5 6">DW5-4</strain>
    </source>
</reference>
<evidence type="ECO:0000313" key="6">
    <source>
        <dbReference type="Proteomes" id="UP000028091"/>
    </source>
</evidence>
<evidence type="ECO:0000259" key="4">
    <source>
        <dbReference type="PROSITE" id="PS50987"/>
    </source>
</evidence>
<organism evidence="5 6">
    <name type="scientific">Bacillus zhangzhouensis</name>
    <dbReference type="NCBI Taxonomy" id="1178540"/>
    <lineage>
        <taxon>Bacteria</taxon>
        <taxon>Bacillati</taxon>
        <taxon>Bacillota</taxon>
        <taxon>Bacilli</taxon>
        <taxon>Bacillales</taxon>
        <taxon>Bacillaceae</taxon>
        <taxon>Bacillus</taxon>
    </lineage>
</organism>
<keyword evidence="1" id="KW-0805">Transcription regulation</keyword>
<protein>
    <submittedName>
        <fullName evidence="5">ArsR family transcriptional regulator</fullName>
    </submittedName>
</protein>
<name>A0A081L7Q5_9BACI</name>
<dbReference type="eggNOG" id="COG0640">
    <property type="taxonomic scope" value="Bacteria"/>
</dbReference>
<dbReference type="Pfam" id="PF12840">
    <property type="entry name" value="HTH_20"/>
    <property type="match status" value="1"/>
</dbReference>
<dbReference type="InterPro" id="IPR051081">
    <property type="entry name" value="HTH_MetalResp_TranReg"/>
</dbReference>
<gene>
    <name evidence="5" type="ORF">BA70_09780</name>
</gene>
<dbReference type="PRINTS" id="PR00778">
    <property type="entry name" value="HTHARSR"/>
</dbReference>
<dbReference type="PANTHER" id="PTHR33154">
    <property type="entry name" value="TRANSCRIPTIONAL REGULATOR, ARSR FAMILY"/>
    <property type="match status" value="1"/>
</dbReference>
<dbReference type="OrthoDB" id="9798835at2"/>
<feature type="domain" description="HTH arsR-type" evidence="4">
    <location>
        <begin position="6"/>
        <end position="99"/>
    </location>
</feature>
<sequence length="103" mass="11685">MNTPIHPNQEDMRLISVLHALADPIRLEIVRCLAEAGERTCGTYEMNIAKSTLSHHFKVLREAGVVKVRIDGKHRYYSLRKGDLETAFPGLVSSILAVDKERW</sequence>
<dbReference type="PROSITE" id="PS50987">
    <property type="entry name" value="HTH_ARSR_2"/>
    <property type="match status" value="1"/>
</dbReference>
<dbReference type="RefSeq" id="WP_034324329.1">
    <property type="nucleotide sequence ID" value="NZ_JBCMYH010000029.1"/>
</dbReference>
<evidence type="ECO:0000256" key="2">
    <source>
        <dbReference type="ARBA" id="ARBA00023125"/>
    </source>
</evidence>
<dbReference type="InterPro" id="IPR001845">
    <property type="entry name" value="HTH_ArsR_DNA-bd_dom"/>
</dbReference>
<keyword evidence="6" id="KW-1185">Reference proteome</keyword>
<dbReference type="InterPro" id="IPR011991">
    <property type="entry name" value="ArsR-like_HTH"/>
</dbReference>
<comment type="caution">
    <text evidence="5">The sequence shown here is derived from an EMBL/GenBank/DDBJ whole genome shotgun (WGS) entry which is preliminary data.</text>
</comment>
<keyword evidence="2" id="KW-0238">DNA-binding</keyword>
<keyword evidence="3" id="KW-0804">Transcription</keyword>
<evidence type="ECO:0000256" key="3">
    <source>
        <dbReference type="ARBA" id="ARBA00023163"/>
    </source>
</evidence>
<dbReference type="NCBIfam" id="NF033788">
    <property type="entry name" value="HTH_metalloreg"/>
    <property type="match status" value="1"/>
</dbReference>
<dbReference type="Gene3D" id="1.10.10.10">
    <property type="entry name" value="Winged helix-like DNA-binding domain superfamily/Winged helix DNA-binding domain"/>
    <property type="match status" value="1"/>
</dbReference>
<dbReference type="AlphaFoldDB" id="A0A081L7Q5"/>
<dbReference type="GO" id="GO:0003677">
    <property type="term" value="F:DNA binding"/>
    <property type="evidence" value="ECO:0007669"/>
    <property type="project" value="UniProtKB-KW"/>
</dbReference>
<dbReference type="PANTHER" id="PTHR33154:SF12">
    <property type="entry name" value="TRANSCRIPTIONAL REGULATORY PROTEIN"/>
    <property type="match status" value="1"/>
</dbReference>
<dbReference type="CDD" id="cd00090">
    <property type="entry name" value="HTH_ARSR"/>
    <property type="match status" value="1"/>
</dbReference>
<accession>A0A081L7Q5</accession>
<dbReference type="InterPro" id="IPR036390">
    <property type="entry name" value="WH_DNA-bd_sf"/>
</dbReference>
<dbReference type="Proteomes" id="UP000028091">
    <property type="component" value="Unassembled WGS sequence"/>
</dbReference>
<evidence type="ECO:0000256" key="1">
    <source>
        <dbReference type="ARBA" id="ARBA00023015"/>
    </source>
</evidence>
<dbReference type="GO" id="GO:0003700">
    <property type="term" value="F:DNA-binding transcription factor activity"/>
    <property type="evidence" value="ECO:0007669"/>
    <property type="project" value="InterPro"/>
</dbReference>
<dbReference type="SUPFAM" id="SSF46785">
    <property type="entry name" value="Winged helix' DNA-binding domain"/>
    <property type="match status" value="1"/>
</dbReference>
<dbReference type="EMBL" id="JOTP01000027">
    <property type="protein sequence ID" value="KEP25281.1"/>
    <property type="molecule type" value="Genomic_DNA"/>
</dbReference>
<dbReference type="SMART" id="SM00418">
    <property type="entry name" value="HTH_ARSR"/>
    <property type="match status" value="1"/>
</dbReference>